<evidence type="ECO:0000313" key="2">
    <source>
        <dbReference type="Proteomes" id="UP000256964"/>
    </source>
</evidence>
<evidence type="ECO:0000313" key="1">
    <source>
        <dbReference type="EMBL" id="RDX46864.1"/>
    </source>
</evidence>
<proteinExistence type="predicted"/>
<accession>A0A371D2V2</accession>
<dbReference type="STRING" id="139420.A0A371D2V2"/>
<keyword evidence="2" id="KW-1185">Reference proteome</keyword>
<gene>
    <name evidence="1" type="ORF">OH76DRAFT_1355210</name>
</gene>
<sequence>MDPAEPTRRVRAMLLHLGLPAELVLDIMELADYYPTISAERGDNINIRADQRTRGDYCSALLYLVSPPLPDCREGESWRMKKVTWTIEGHDQGWGGDHPGTFHGAYSWYEACIFRPRPDGDGLADGAEDLEFLKTHNLYRTPDDVQGKTHWDLVPNGDSLVWRVQNNRVARRDFERHVVEWRAGEEIDAAEAEEHGHGTGAGFLDALKPGDRVGLWMRALYPGWGNTIRGARVELMYDVR</sequence>
<dbReference type="Proteomes" id="UP000256964">
    <property type="component" value="Unassembled WGS sequence"/>
</dbReference>
<reference evidence="1 2" key="1">
    <citation type="journal article" date="2018" name="Biotechnol. Biofuels">
        <title>Integrative visual omics of the white-rot fungus Polyporus brumalis exposes the biotechnological potential of its oxidative enzymes for delignifying raw plant biomass.</title>
        <authorList>
            <person name="Miyauchi S."/>
            <person name="Rancon A."/>
            <person name="Drula E."/>
            <person name="Hage H."/>
            <person name="Chaduli D."/>
            <person name="Favel A."/>
            <person name="Grisel S."/>
            <person name="Henrissat B."/>
            <person name="Herpoel-Gimbert I."/>
            <person name="Ruiz-Duenas F.J."/>
            <person name="Chevret D."/>
            <person name="Hainaut M."/>
            <person name="Lin J."/>
            <person name="Wang M."/>
            <person name="Pangilinan J."/>
            <person name="Lipzen A."/>
            <person name="Lesage-Meessen L."/>
            <person name="Navarro D."/>
            <person name="Riley R."/>
            <person name="Grigoriev I.V."/>
            <person name="Zhou S."/>
            <person name="Raouche S."/>
            <person name="Rosso M.N."/>
        </authorList>
    </citation>
    <scope>NUCLEOTIDE SEQUENCE [LARGE SCALE GENOMIC DNA]</scope>
    <source>
        <strain evidence="1 2">BRFM 1820</strain>
    </source>
</reference>
<dbReference type="EMBL" id="KZ857423">
    <property type="protein sequence ID" value="RDX46864.1"/>
    <property type="molecule type" value="Genomic_DNA"/>
</dbReference>
<organism evidence="1 2">
    <name type="scientific">Lentinus brumalis</name>
    <dbReference type="NCBI Taxonomy" id="2498619"/>
    <lineage>
        <taxon>Eukaryota</taxon>
        <taxon>Fungi</taxon>
        <taxon>Dikarya</taxon>
        <taxon>Basidiomycota</taxon>
        <taxon>Agaricomycotina</taxon>
        <taxon>Agaricomycetes</taxon>
        <taxon>Polyporales</taxon>
        <taxon>Polyporaceae</taxon>
        <taxon>Lentinus</taxon>
    </lineage>
</organism>
<protein>
    <submittedName>
        <fullName evidence="1">Uncharacterized protein</fullName>
    </submittedName>
</protein>
<dbReference type="OrthoDB" id="66095at2759"/>
<dbReference type="AlphaFoldDB" id="A0A371D2V2"/>
<name>A0A371D2V2_9APHY</name>